<evidence type="ECO:0000256" key="1">
    <source>
        <dbReference type="ARBA" id="ARBA00006484"/>
    </source>
</evidence>
<reference evidence="2 3" key="1">
    <citation type="journal article" date="2007" name="PLoS Genet.">
        <title>Patterns and implications of gene gain and loss in the evolution of Prochlorococcus.</title>
        <authorList>
            <person name="Kettler G.C."/>
            <person name="Martiny A.C."/>
            <person name="Huang K."/>
            <person name="Zucker J."/>
            <person name="Coleman M.L."/>
            <person name="Rodrigue S."/>
            <person name="Chen F."/>
            <person name="Lapidus A."/>
            <person name="Ferriera S."/>
            <person name="Johnson J."/>
            <person name="Steglich C."/>
            <person name="Church G.M."/>
            <person name="Richardson P."/>
            <person name="Chisholm S.W."/>
        </authorList>
    </citation>
    <scope>NUCLEOTIDE SEQUENCE [LARGE SCALE GENOMIC DNA]</scope>
    <source>
        <strain evidence="2 3">MIT 9301</strain>
    </source>
</reference>
<dbReference type="KEGG" id="pmg:P9301_14391"/>
<accession>A3PE87</accession>
<dbReference type="Pfam" id="PF13561">
    <property type="entry name" value="adh_short_C2"/>
    <property type="match status" value="1"/>
</dbReference>
<proteinExistence type="inferred from homology"/>
<sequence>MEDLKKVLIVGVNSKIGSAVLDLYWKQKYICYGTYNKNAPPKDVKNKCNNILRCDLTQLFGINDLLAFSNKFKPYNIIYLPGYVDNKSLSKNDLQSMHNSFNVNVFAYWLLISGCIPYMKKKGFGRFLSLSSIGSKFGGGEDKFNYTTSKRMLEFFPKDFKNIARDNIFLNNIICGATNTPILKKKNNESIDQRATLIPVGRLADPKEIAKCCYQICSLDNTFQTLSNITIAGGE</sequence>
<protein>
    <recommendedName>
        <fullName evidence="4">NAD-dependent epimerase/dehydratase domain-containing protein</fullName>
    </recommendedName>
</protein>
<dbReference type="HOGENOM" id="CLU_1179381_0_0_3"/>
<dbReference type="STRING" id="167546.P9301_14391"/>
<dbReference type="AlphaFoldDB" id="A3PE87"/>
<dbReference type="PANTHER" id="PTHR42879">
    <property type="entry name" value="3-OXOACYL-(ACYL-CARRIER-PROTEIN) REDUCTASE"/>
    <property type="match status" value="1"/>
</dbReference>
<dbReference type="Proteomes" id="UP000001430">
    <property type="component" value="Chromosome"/>
</dbReference>
<keyword evidence="3" id="KW-1185">Reference proteome</keyword>
<dbReference type="InterPro" id="IPR002347">
    <property type="entry name" value="SDR_fam"/>
</dbReference>
<dbReference type="PRINTS" id="PR00081">
    <property type="entry name" value="GDHRDH"/>
</dbReference>
<dbReference type="eggNOG" id="COG1028">
    <property type="taxonomic scope" value="Bacteria"/>
</dbReference>
<evidence type="ECO:0000313" key="2">
    <source>
        <dbReference type="EMBL" id="ABO18062.1"/>
    </source>
</evidence>
<evidence type="ECO:0000313" key="3">
    <source>
        <dbReference type="Proteomes" id="UP000001430"/>
    </source>
</evidence>
<organism evidence="2 3">
    <name type="scientific">Prochlorococcus marinus (strain MIT 9301)</name>
    <dbReference type="NCBI Taxonomy" id="167546"/>
    <lineage>
        <taxon>Bacteria</taxon>
        <taxon>Bacillati</taxon>
        <taxon>Cyanobacteriota</taxon>
        <taxon>Cyanophyceae</taxon>
        <taxon>Synechococcales</taxon>
        <taxon>Prochlorococcaceae</taxon>
        <taxon>Prochlorococcus</taxon>
    </lineage>
</organism>
<dbReference type="InterPro" id="IPR036291">
    <property type="entry name" value="NAD(P)-bd_dom_sf"/>
</dbReference>
<comment type="similarity">
    <text evidence="1">Belongs to the short-chain dehydrogenases/reductases (SDR) family.</text>
</comment>
<dbReference type="InterPro" id="IPR050259">
    <property type="entry name" value="SDR"/>
</dbReference>
<dbReference type="CDD" id="cd05233">
    <property type="entry name" value="SDR_c"/>
    <property type="match status" value="1"/>
</dbReference>
<name>A3PE87_PROM0</name>
<evidence type="ECO:0008006" key="4">
    <source>
        <dbReference type="Google" id="ProtNLM"/>
    </source>
</evidence>
<gene>
    <name evidence="2" type="ordered locus">P9301_14391</name>
</gene>
<dbReference type="SUPFAM" id="SSF51735">
    <property type="entry name" value="NAD(P)-binding Rossmann-fold domains"/>
    <property type="match status" value="1"/>
</dbReference>
<dbReference type="EMBL" id="CP000576">
    <property type="protein sequence ID" value="ABO18062.1"/>
    <property type="molecule type" value="Genomic_DNA"/>
</dbReference>
<dbReference type="PANTHER" id="PTHR42879:SF2">
    <property type="entry name" value="3-OXOACYL-[ACYL-CARRIER-PROTEIN] REDUCTASE FABG"/>
    <property type="match status" value="1"/>
</dbReference>
<dbReference type="Gene3D" id="3.40.50.720">
    <property type="entry name" value="NAD(P)-binding Rossmann-like Domain"/>
    <property type="match status" value="1"/>
</dbReference>